<dbReference type="EMBL" id="FWDO01000004">
    <property type="protein sequence ID" value="SLM17493.1"/>
    <property type="molecule type" value="Genomic_DNA"/>
</dbReference>
<evidence type="ECO:0000256" key="3">
    <source>
        <dbReference type="ARBA" id="ARBA00022692"/>
    </source>
</evidence>
<dbReference type="GO" id="GO:0022857">
    <property type="term" value="F:transmembrane transporter activity"/>
    <property type="evidence" value="ECO:0007669"/>
    <property type="project" value="InterPro"/>
</dbReference>
<feature type="transmembrane region" description="Helical" evidence="6">
    <location>
        <begin position="199"/>
        <end position="217"/>
    </location>
</feature>
<proteinExistence type="predicted"/>
<dbReference type="PANTHER" id="PTHR47089">
    <property type="entry name" value="ABC TRANSPORTER, PERMEASE PROTEIN"/>
    <property type="match status" value="1"/>
</dbReference>
<gene>
    <name evidence="7" type="primary">yufP</name>
    <name evidence="7" type="ORF">SPIRO4BDMA_40062</name>
</gene>
<feature type="transmembrane region" description="Helical" evidence="6">
    <location>
        <begin position="9"/>
        <end position="28"/>
    </location>
</feature>
<evidence type="ECO:0000256" key="6">
    <source>
        <dbReference type="SAM" id="Phobius"/>
    </source>
</evidence>
<evidence type="ECO:0000256" key="1">
    <source>
        <dbReference type="ARBA" id="ARBA00004651"/>
    </source>
</evidence>
<evidence type="ECO:0000256" key="2">
    <source>
        <dbReference type="ARBA" id="ARBA00022475"/>
    </source>
</evidence>
<dbReference type="PANTHER" id="PTHR47089:SF1">
    <property type="entry name" value="GUANOSINE ABC TRANSPORTER PERMEASE PROTEIN NUPP"/>
    <property type="match status" value="1"/>
</dbReference>
<dbReference type="Pfam" id="PF02653">
    <property type="entry name" value="BPD_transp_2"/>
    <property type="match status" value="1"/>
</dbReference>
<feature type="transmembrane region" description="Helical" evidence="6">
    <location>
        <begin position="146"/>
        <end position="168"/>
    </location>
</feature>
<dbReference type="GO" id="GO:0005886">
    <property type="term" value="C:plasma membrane"/>
    <property type="evidence" value="ECO:0007669"/>
    <property type="project" value="UniProtKB-SubCell"/>
</dbReference>
<dbReference type="CDD" id="cd06580">
    <property type="entry name" value="TM_PBP1_transp_TpRbsC_like"/>
    <property type="match status" value="1"/>
</dbReference>
<feature type="transmembrane region" description="Helical" evidence="6">
    <location>
        <begin position="282"/>
        <end position="306"/>
    </location>
</feature>
<organism evidence="7">
    <name type="scientific">uncultured spirochete</name>
    <dbReference type="NCBI Taxonomy" id="156406"/>
    <lineage>
        <taxon>Bacteria</taxon>
        <taxon>Pseudomonadati</taxon>
        <taxon>Spirochaetota</taxon>
        <taxon>Spirochaetia</taxon>
        <taxon>Spirochaetales</taxon>
        <taxon>environmental samples</taxon>
    </lineage>
</organism>
<reference evidence="7" key="1">
    <citation type="submission" date="2017-02" db="EMBL/GenBank/DDBJ databases">
        <authorList>
            <person name="Regsiter A."/>
            <person name="William W."/>
        </authorList>
    </citation>
    <scope>NUCLEOTIDE SEQUENCE</scope>
    <source>
        <strain evidence="7">BdmA 4</strain>
    </source>
</reference>
<dbReference type="AlphaFoldDB" id="A0A3P3XNK6"/>
<keyword evidence="5 6" id="KW-0472">Membrane</keyword>
<evidence type="ECO:0000313" key="7">
    <source>
        <dbReference type="EMBL" id="SLM17493.1"/>
    </source>
</evidence>
<dbReference type="InterPro" id="IPR001851">
    <property type="entry name" value="ABC_transp_permease"/>
</dbReference>
<evidence type="ECO:0000256" key="5">
    <source>
        <dbReference type="ARBA" id="ARBA00023136"/>
    </source>
</evidence>
<feature type="transmembrane region" description="Helical" evidence="6">
    <location>
        <begin position="247"/>
        <end position="270"/>
    </location>
</feature>
<feature type="transmembrane region" description="Helical" evidence="6">
    <location>
        <begin position="115"/>
        <end position="134"/>
    </location>
</feature>
<sequence length="364" mass="38647">MTARKEKIVLPLIAVLLGFVLGSLIVKLTGRSPLSMYAAIIKGFSGIDILNGQPINTRYIGEFVIQAMPIILTGLSFAFASRTGLFSIGAEGQLMIGSISATAVALLLEAPKGIHLPLVLLAGILGGALWGAIPGLLKARYNVHEVVVTIMMNYIALHFNNFVILHLFGSADRVKTAPFPTTALLKSPFLESITRNSRLNWGFIPVILALLIFSFIINKTTFGYSLRAVGYNKEAARYAGMKVSRNIVASMAIAGAFAGLAGAVITVGTFNFGRVIQSAEGYGFDGIAVALVGGNEATGILLAGMLFGGLKAAQPLMQSQGIPREIAGIIQASIVLFVAMKYGIKMVIDKFERKQAPSTEGDRV</sequence>
<accession>A0A3P3XNK6</accession>
<comment type="subcellular location">
    <subcellularLocation>
        <location evidence="1">Cell membrane</location>
        <topology evidence="1">Multi-pass membrane protein</topology>
    </subcellularLocation>
</comment>
<protein>
    <submittedName>
        <fullName evidence="7">Uncharacterized ABC transporter permease protein YufP</fullName>
    </submittedName>
</protein>
<feature type="transmembrane region" description="Helical" evidence="6">
    <location>
        <begin position="86"/>
        <end position="108"/>
    </location>
</feature>
<keyword evidence="4 6" id="KW-1133">Transmembrane helix</keyword>
<feature type="transmembrane region" description="Helical" evidence="6">
    <location>
        <begin position="63"/>
        <end position="80"/>
    </location>
</feature>
<keyword evidence="3 6" id="KW-0812">Transmembrane</keyword>
<keyword evidence="2" id="KW-1003">Cell membrane</keyword>
<evidence type="ECO:0000256" key="4">
    <source>
        <dbReference type="ARBA" id="ARBA00022989"/>
    </source>
</evidence>
<name>A0A3P3XNK6_9SPIR</name>